<accession>A0A3M6TF55</accession>
<organism evidence="1 2">
    <name type="scientific">Pocillopora damicornis</name>
    <name type="common">Cauliflower coral</name>
    <name type="synonym">Millepora damicornis</name>
    <dbReference type="NCBI Taxonomy" id="46731"/>
    <lineage>
        <taxon>Eukaryota</taxon>
        <taxon>Metazoa</taxon>
        <taxon>Cnidaria</taxon>
        <taxon>Anthozoa</taxon>
        <taxon>Hexacorallia</taxon>
        <taxon>Scleractinia</taxon>
        <taxon>Astrocoeniina</taxon>
        <taxon>Pocilloporidae</taxon>
        <taxon>Pocillopora</taxon>
    </lineage>
</organism>
<protein>
    <submittedName>
        <fullName evidence="1">Uncharacterized protein</fullName>
    </submittedName>
</protein>
<evidence type="ECO:0000313" key="2">
    <source>
        <dbReference type="Proteomes" id="UP000275408"/>
    </source>
</evidence>
<keyword evidence="2" id="KW-1185">Reference proteome</keyword>
<comment type="caution">
    <text evidence="1">The sequence shown here is derived from an EMBL/GenBank/DDBJ whole genome shotgun (WGS) entry which is preliminary data.</text>
</comment>
<reference evidence="1 2" key="1">
    <citation type="journal article" date="2018" name="Sci. Rep.">
        <title>Comparative analysis of the Pocillopora damicornis genome highlights role of immune system in coral evolution.</title>
        <authorList>
            <person name="Cunning R."/>
            <person name="Bay R.A."/>
            <person name="Gillette P."/>
            <person name="Baker A.C."/>
            <person name="Traylor-Knowles N."/>
        </authorList>
    </citation>
    <scope>NUCLEOTIDE SEQUENCE [LARGE SCALE GENOMIC DNA]</scope>
    <source>
        <strain evidence="1">RSMAS</strain>
        <tissue evidence="1">Whole animal</tissue>
    </source>
</reference>
<gene>
    <name evidence="1" type="ORF">pdam_00017279</name>
</gene>
<proteinExistence type="predicted"/>
<dbReference type="Proteomes" id="UP000275408">
    <property type="component" value="Unassembled WGS sequence"/>
</dbReference>
<sequence length="67" mass="7773">MKENEVLYDLDAVTICMFANWNPMNFSPEGDQCMFSYAVPGSHNELTLFTYLNLRILIHGREEEEAL</sequence>
<dbReference type="EMBL" id="RCHS01003692">
    <property type="protein sequence ID" value="RMX40000.1"/>
    <property type="molecule type" value="Genomic_DNA"/>
</dbReference>
<dbReference type="AlphaFoldDB" id="A0A3M6TF55"/>
<name>A0A3M6TF55_POCDA</name>
<dbReference type="OrthoDB" id="547680at2759"/>
<evidence type="ECO:0000313" key="1">
    <source>
        <dbReference type="EMBL" id="RMX40000.1"/>
    </source>
</evidence>